<reference evidence="1" key="2">
    <citation type="journal article" date="2015" name="Data Brief">
        <title>Shoot transcriptome of the giant reed, Arundo donax.</title>
        <authorList>
            <person name="Barrero R.A."/>
            <person name="Guerrero F.D."/>
            <person name="Moolhuijzen P."/>
            <person name="Goolsby J.A."/>
            <person name="Tidwell J."/>
            <person name="Bellgard S.E."/>
            <person name="Bellgard M.I."/>
        </authorList>
    </citation>
    <scope>NUCLEOTIDE SEQUENCE</scope>
    <source>
        <tissue evidence="1">Shoot tissue taken approximately 20 cm above the soil surface</tissue>
    </source>
</reference>
<sequence length="68" mass="7948">MSECRYLRLLLHRPFSNVCQNFIHTFLIILLAYSSHNSETTGHAMNIHLGDAVTKRAHLWFVCPIRPR</sequence>
<organism evidence="1">
    <name type="scientific">Arundo donax</name>
    <name type="common">Giant reed</name>
    <name type="synonym">Donax arundinaceus</name>
    <dbReference type="NCBI Taxonomy" id="35708"/>
    <lineage>
        <taxon>Eukaryota</taxon>
        <taxon>Viridiplantae</taxon>
        <taxon>Streptophyta</taxon>
        <taxon>Embryophyta</taxon>
        <taxon>Tracheophyta</taxon>
        <taxon>Spermatophyta</taxon>
        <taxon>Magnoliopsida</taxon>
        <taxon>Liliopsida</taxon>
        <taxon>Poales</taxon>
        <taxon>Poaceae</taxon>
        <taxon>PACMAD clade</taxon>
        <taxon>Arundinoideae</taxon>
        <taxon>Arundineae</taxon>
        <taxon>Arundo</taxon>
    </lineage>
</organism>
<evidence type="ECO:0000313" key="1">
    <source>
        <dbReference type="EMBL" id="JAE38144.1"/>
    </source>
</evidence>
<reference evidence="1" key="1">
    <citation type="submission" date="2014-09" db="EMBL/GenBank/DDBJ databases">
        <authorList>
            <person name="Magalhaes I.L.F."/>
            <person name="Oliveira U."/>
            <person name="Santos F.R."/>
            <person name="Vidigal T.H.D.A."/>
            <person name="Brescovit A.D."/>
            <person name="Santos A.J."/>
        </authorList>
    </citation>
    <scope>NUCLEOTIDE SEQUENCE</scope>
    <source>
        <tissue evidence="1">Shoot tissue taken approximately 20 cm above the soil surface</tissue>
    </source>
</reference>
<proteinExistence type="predicted"/>
<protein>
    <submittedName>
        <fullName evidence="1">Uncharacterized protein</fullName>
    </submittedName>
</protein>
<accession>A0A0A9HQR2</accession>
<dbReference type="AlphaFoldDB" id="A0A0A9HQR2"/>
<dbReference type="EMBL" id="GBRH01159752">
    <property type="protein sequence ID" value="JAE38144.1"/>
    <property type="molecule type" value="Transcribed_RNA"/>
</dbReference>
<name>A0A0A9HQR2_ARUDO</name>